<dbReference type="CDD" id="cd02933">
    <property type="entry name" value="OYE_like_FMN"/>
    <property type="match status" value="1"/>
</dbReference>
<dbReference type="Gene3D" id="3.20.20.70">
    <property type="entry name" value="Aldolase class I"/>
    <property type="match status" value="1"/>
</dbReference>
<evidence type="ECO:0000313" key="3">
    <source>
        <dbReference type="EMBL" id="KAK9418846.1"/>
    </source>
</evidence>
<dbReference type="InterPro" id="IPR045247">
    <property type="entry name" value="Oye-like"/>
</dbReference>
<comment type="caution">
    <text evidence="3">The sequence shown here is derived from an EMBL/GenBank/DDBJ whole genome shotgun (WGS) entry which is preliminary data.</text>
</comment>
<dbReference type="Pfam" id="PF00724">
    <property type="entry name" value="Oxidored_FMN"/>
    <property type="match status" value="1"/>
</dbReference>
<reference evidence="3 4" key="1">
    <citation type="journal article" date="2024" name="J. Plant Pathol.">
        <title>Sequence and assembly of the genome of Seiridium unicorne, isolate CBS 538.82, causal agent of cypress canker disease.</title>
        <authorList>
            <person name="Scali E."/>
            <person name="Rocca G.D."/>
            <person name="Danti R."/>
            <person name="Garbelotto M."/>
            <person name="Barberini S."/>
            <person name="Baroncelli R."/>
            <person name="Emiliani G."/>
        </authorList>
    </citation>
    <scope>NUCLEOTIDE SEQUENCE [LARGE SCALE GENOMIC DNA]</scope>
    <source>
        <strain evidence="3 4">BM-138-508</strain>
    </source>
</reference>
<protein>
    <submittedName>
        <fullName evidence="3">NADH:flavin oxidoreductase/NADH oxidase</fullName>
    </submittedName>
</protein>
<evidence type="ECO:0000313" key="4">
    <source>
        <dbReference type="Proteomes" id="UP001408356"/>
    </source>
</evidence>
<proteinExistence type="predicted"/>
<name>A0ABR2UW87_9PEZI</name>
<dbReference type="PANTHER" id="PTHR22893">
    <property type="entry name" value="NADH OXIDOREDUCTASE-RELATED"/>
    <property type="match status" value="1"/>
</dbReference>
<feature type="domain" description="NADH:flavin oxidoreductase/NADH oxidase N-terminal" evidence="2">
    <location>
        <begin position="3"/>
        <end position="335"/>
    </location>
</feature>
<gene>
    <name evidence="3" type="ORF">SUNI508_07618</name>
</gene>
<dbReference type="InterPro" id="IPR013785">
    <property type="entry name" value="Aldolase_TIM"/>
</dbReference>
<organism evidence="3 4">
    <name type="scientific">Seiridium unicorne</name>
    <dbReference type="NCBI Taxonomy" id="138068"/>
    <lineage>
        <taxon>Eukaryota</taxon>
        <taxon>Fungi</taxon>
        <taxon>Dikarya</taxon>
        <taxon>Ascomycota</taxon>
        <taxon>Pezizomycotina</taxon>
        <taxon>Sordariomycetes</taxon>
        <taxon>Xylariomycetidae</taxon>
        <taxon>Amphisphaeriales</taxon>
        <taxon>Sporocadaceae</taxon>
        <taxon>Seiridium</taxon>
    </lineage>
</organism>
<dbReference type="PANTHER" id="PTHR22893:SF91">
    <property type="entry name" value="NADPH DEHYDROGENASE 2-RELATED"/>
    <property type="match status" value="1"/>
</dbReference>
<evidence type="ECO:0000259" key="2">
    <source>
        <dbReference type="Pfam" id="PF00724"/>
    </source>
</evidence>
<dbReference type="InterPro" id="IPR001155">
    <property type="entry name" value="OxRdtase_FMN_N"/>
</dbReference>
<dbReference type="Proteomes" id="UP001408356">
    <property type="component" value="Unassembled WGS sequence"/>
</dbReference>
<keyword evidence="4" id="KW-1185">Reference proteome</keyword>
<dbReference type="SUPFAM" id="SSF51395">
    <property type="entry name" value="FMN-linked oxidoreductases"/>
    <property type="match status" value="1"/>
</dbReference>
<dbReference type="EMBL" id="JARVKF010000342">
    <property type="protein sequence ID" value="KAK9418846.1"/>
    <property type="molecule type" value="Genomic_DNA"/>
</dbReference>
<sequence length="367" mass="41033">MSKLFEPLKVGAAQLKNRCVLAPLTRYRCDDDWVPLPMVKEYYSQRASVPGTLLITEATIISERAVGRRNVPGIWTEAQIAGWKSIVDAVHAKGCFIYCQLWHQGRAGWPDVLQSLGHKLVSSSAVPIEETRAVPEEMTEEEIWQSIGDYAAAAKNAITAGFDGVEIHGANGYLVDQFLQDKCNKRQDGWGGSIEKRSRYALEVTKAVVEAVGADKTAIRLSPFSDFQGMLMDEPLPTFEYVVRQLKPLKLAYLHLIEARITGNDDSECGGDCDCSCLVKAWDNQSPVLLAGGFKPDNARKAVDETYKEYDVAIVFGRYFISNPDLVFRMKENIELVKYDRAVFYTPKKPEGYTDYPYCPQYAAQAS</sequence>
<accession>A0ABR2UW87</accession>
<evidence type="ECO:0000256" key="1">
    <source>
        <dbReference type="ARBA" id="ARBA00022630"/>
    </source>
</evidence>
<keyword evidence="1" id="KW-0285">Flavoprotein</keyword>